<sequence length="150" mass="16602">MSESLVIVEQNMPASVLAVAEADVEMVSLDTRAERQRQLIRHAQELHHLNLAAARQVLRESTAQADTAKVRCEIARVEAEAVRLKLELAREALREARAKADLAELQLAARKRELLTESGTTDMCEVSGEQKKMIDDDGSVVPLISEQMDA</sequence>
<evidence type="ECO:0000313" key="2">
    <source>
        <dbReference type="Proteomes" id="UP000504606"/>
    </source>
</evidence>
<keyword evidence="1" id="KW-0175">Coiled coil</keyword>
<protein>
    <submittedName>
        <fullName evidence="3">Uncharacterized protein LOC113208236 isoform X1</fullName>
    </submittedName>
</protein>
<dbReference type="RefSeq" id="XP_026280938.1">
    <property type="nucleotide sequence ID" value="XM_026425153.2"/>
</dbReference>
<dbReference type="KEGG" id="foc:113208236"/>
<feature type="coiled-coil region" evidence="1">
    <location>
        <begin position="74"/>
        <end position="113"/>
    </location>
</feature>
<dbReference type="GeneID" id="113208236"/>
<evidence type="ECO:0000313" key="3">
    <source>
        <dbReference type="RefSeq" id="XP_026280938.1"/>
    </source>
</evidence>
<reference evidence="3" key="1">
    <citation type="submission" date="2025-08" db="UniProtKB">
        <authorList>
            <consortium name="RefSeq"/>
        </authorList>
    </citation>
    <scope>IDENTIFICATION</scope>
    <source>
        <tissue evidence="3">Whole organism</tissue>
    </source>
</reference>
<dbReference type="OrthoDB" id="8190782at2759"/>
<accession>A0A6J1SJM0</accession>
<dbReference type="AlphaFoldDB" id="A0A6J1SJM0"/>
<keyword evidence="2" id="KW-1185">Reference proteome</keyword>
<evidence type="ECO:0000256" key="1">
    <source>
        <dbReference type="SAM" id="Coils"/>
    </source>
</evidence>
<dbReference type="Proteomes" id="UP000504606">
    <property type="component" value="Unplaced"/>
</dbReference>
<organism evidence="2 3">
    <name type="scientific">Frankliniella occidentalis</name>
    <name type="common">Western flower thrips</name>
    <name type="synonym">Euthrips occidentalis</name>
    <dbReference type="NCBI Taxonomy" id="133901"/>
    <lineage>
        <taxon>Eukaryota</taxon>
        <taxon>Metazoa</taxon>
        <taxon>Ecdysozoa</taxon>
        <taxon>Arthropoda</taxon>
        <taxon>Hexapoda</taxon>
        <taxon>Insecta</taxon>
        <taxon>Pterygota</taxon>
        <taxon>Neoptera</taxon>
        <taxon>Paraneoptera</taxon>
        <taxon>Thysanoptera</taxon>
        <taxon>Terebrantia</taxon>
        <taxon>Thripoidea</taxon>
        <taxon>Thripidae</taxon>
        <taxon>Frankliniella</taxon>
    </lineage>
</organism>
<proteinExistence type="predicted"/>
<name>A0A6J1SJM0_FRAOC</name>
<gene>
    <name evidence="3" type="primary">LOC113208236</name>
</gene>